<dbReference type="SUPFAM" id="SSF55486">
    <property type="entry name" value="Metalloproteases ('zincins'), catalytic domain"/>
    <property type="match status" value="1"/>
</dbReference>
<sequence>MKPVSLFFVLVIVSAGVDLSVHPKEAFRMEKIIIVPLGNDVPESSLEFLREPLQRTFGTIVVFSRPAPLPRRAYDAGKNQYLSNLVLDSLNSQMRAPNDCRILAVTNVDLTVTNMNFVFGQADMDSGLSIISLARLRPEFYGEPPDTRLFQARALTEAVHELGHTLSLDHCHDSSCVMYFSITLQDTDRKGHSFCGRCRASAEAAAAGK</sequence>
<evidence type="ECO:0000313" key="8">
    <source>
        <dbReference type="Proteomes" id="UP000265882"/>
    </source>
</evidence>
<dbReference type="GO" id="GO:0008270">
    <property type="term" value="F:zinc ion binding"/>
    <property type="evidence" value="ECO:0007669"/>
    <property type="project" value="InterPro"/>
</dbReference>
<dbReference type="CDD" id="cd11375">
    <property type="entry name" value="Peptidase_M54"/>
    <property type="match status" value="1"/>
</dbReference>
<keyword evidence="5" id="KW-0862">Zinc</keyword>
<name>A0A3A4MZB8_ABYX5</name>
<dbReference type="AlphaFoldDB" id="A0A3A4MZB8"/>
<evidence type="ECO:0008006" key="9">
    <source>
        <dbReference type="Google" id="ProtNLM"/>
    </source>
</evidence>
<evidence type="ECO:0000256" key="3">
    <source>
        <dbReference type="ARBA" id="ARBA00022723"/>
    </source>
</evidence>
<dbReference type="Pfam" id="PF07998">
    <property type="entry name" value="Peptidase_M54"/>
    <property type="match status" value="1"/>
</dbReference>
<dbReference type="InterPro" id="IPR012962">
    <property type="entry name" value="Pept_M54_archaemetzincn"/>
</dbReference>
<dbReference type="Gene3D" id="3.40.390.10">
    <property type="entry name" value="Collagenase (Catalytic Domain)"/>
    <property type="match status" value="1"/>
</dbReference>
<gene>
    <name evidence="7" type="ORF">C4520_20250</name>
</gene>
<dbReference type="Proteomes" id="UP000265882">
    <property type="component" value="Unassembled WGS sequence"/>
</dbReference>
<evidence type="ECO:0000256" key="1">
    <source>
        <dbReference type="ARBA" id="ARBA00001947"/>
    </source>
</evidence>
<dbReference type="GO" id="GO:0008237">
    <property type="term" value="F:metallopeptidase activity"/>
    <property type="evidence" value="ECO:0007669"/>
    <property type="project" value="UniProtKB-KW"/>
</dbReference>
<evidence type="ECO:0000313" key="7">
    <source>
        <dbReference type="EMBL" id="RJP15317.1"/>
    </source>
</evidence>
<dbReference type="EMBL" id="QZKU01000135">
    <property type="protein sequence ID" value="RJP15317.1"/>
    <property type="molecule type" value="Genomic_DNA"/>
</dbReference>
<dbReference type="InterPro" id="IPR024079">
    <property type="entry name" value="MetalloPept_cat_dom_sf"/>
</dbReference>
<accession>A0A3A4MZB8</accession>
<dbReference type="PANTHER" id="PTHR15910">
    <property type="entry name" value="ARCHAEMETZINCIN"/>
    <property type="match status" value="1"/>
</dbReference>
<dbReference type="PIRSF" id="PIRSF005785">
    <property type="entry name" value="Zn-prot_arch"/>
    <property type="match status" value="1"/>
</dbReference>
<organism evidence="7 8">
    <name type="scientific">Abyssobacteria bacterium (strain SURF_5)</name>
    <dbReference type="NCBI Taxonomy" id="2093360"/>
    <lineage>
        <taxon>Bacteria</taxon>
        <taxon>Pseudomonadati</taxon>
        <taxon>Candidatus Hydrogenedentota</taxon>
        <taxon>Candidatus Abyssobacteria</taxon>
    </lineage>
</organism>
<evidence type="ECO:0000256" key="5">
    <source>
        <dbReference type="ARBA" id="ARBA00022833"/>
    </source>
</evidence>
<protein>
    <recommendedName>
        <fullName evidence="9">Archemetzincin</fullName>
    </recommendedName>
</protein>
<evidence type="ECO:0000256" key="4">
    <source>
        <dbReference type="ARBA" id="ARBA00022801"/>
    </source>
</evidence>
<evidence type="ECO:0000256" key="6">
    <source>
        <dbReference type="ARBA" id="ARBA00023049"/>
    </source>
</evidence>
<comment type="caution">
    <text evidence="7">The sequence shown here is derived from an EMBL/GenBank/DDBJ whole genome shotgun (WGS) entry which is preliminary data.</text>
</comment>
<keyword evidence="2" id="KW-0645">Protease</keyword>
<reference evidence="7 8" key="1">
    <citation type="journal article" date="2017" name="ISME J.">
        <title>Energy and carbon metabolisms in a deep terrestrial subsurface fluid microbial community.</title>
        <authorList>
            <person name="Momper L."/>
            <person name="Jungbluth S.P."/>
            <person name="Lee M.D."/>
            <person name="Amend J.P."/>
        </authorList>
    </citation>
    <scope>NUCLEOTIDE SEQUENCE [LARGE SCALE GENOMIC DNA]</scope>
    <source>
        <strain evidence="7">SURF_5</strain>
    </source>
</reference>
<evidence type="ECO:0000256" key="2">
    <source>
        <dbReference type="ARBA" id="ARBA00022670"/>
    </source>
</evidence>
<keyword evidence="3" id="KW-0479">Metal-binding</keyword>
<proteinExistence type="predicted"/>
<dbReference type="InterPro" id="IPR012091">
    <property type="entry name" value="Pept_M54_archaemetzncn_arc/bac"/>
</dbReference>
<dbReference type="GO" id="GO:0006508">
    <property type="term" value="P:proteolysis"/>
    <property type="evidence" value="ECO:0007669"/>
    <property type="project" value="UniProtKB-KW"/>
</dbReference>
<comment type="cofactor">
    <cofactor evidence="1">
        <name>Zn(2+)</name>
        <dbReference type="ChEBI" id="CHEBI:29105"/>
    </cofactor>
</comment>
<dbReference type="NCBIfam" id="NF033823">
    <property type="entry name" value="archmetzin"/>
    <property type="match status" value="1"/>
</dbReference>
<keyword evidence="6" id="KW-0482">Metalloprotease</keyword>
<dbReference type="PANTHER" id="PTHR15910:SF1">
    <property type="entry name" value="ARCHAEMETZINCIN-2"/>
    <property type="match status" value="1"/>
</dbReference>
<keyword evidence="4" id="KW-0378">Hydrolase</keyword>